<feature type="compositionally biased region" description="Low complexity" evidence="1">
    <location>
        <begin position="57"/>
        <end position="77"/>
    </location>
</feature>
<comment type="caution">
    <text evidence="3">The sequence shown here is derived from an EMBL/GenBank/DDBJ whole genome shotgun (WGS) entry which is preliminary data.</text>
</comment>
<dbReference type="Pfam" id="PF04471">
    <property type="entry name" value="Mrr_cat"/>
    <property type="match status" value="1"/>
</dbReference>
<accession>A0ABW1F715</accession>
<dbReference type="PANTHER" id="PTHR30015:SF7">
    <property type="entry name" value="TYPE IV METHYL-DIRECTED RESTRICTION ENZYME ECOKMRR"/>
    <property type="match status" value="1"/>
</dbReference>
<keyword evidence="3" id="KW-0378">Hydrolase</keyword>
<keyword evidence="3" id="KW-0255">Endonuclease</keyword>
<name>A0ABW1F715_9ACTN</name>
<organism evidence="3 4">
    <name type="scientific">Kitasatospora aburaviensis</name>
    <dbReference type="NCBI Taxonomy" id="67265"/>
    <lineage>
        <taxon>Bacteria</taxon>
        <taxon>Bacillati</taxon>
        <taxon>Actinomycetota</taxon>
        <taxon>Actinomycetes</taxon>
        <taxon>Kitasatosporales</taxon>
        <taxon>Streptomycetaceae</taxon>
        <taxon>Kitasatospora</taxon>
    </lineage>
</organism>
<proteinExistence type="predicted"/>
<dbReference type="GO" id="GO:0004519">
    <property type="term" value="F:endonuclease activity"/>
    <property type="evidence" value="ECO:0007669"/>
    <property type="project" value="UniProtKB-KW"/>
</dbReference>
<dbReference type="GO" id="GO:0016787">
    <property type="term" value="F:hydrolase activity"/>
    <property type="evidence" value="ECO:0007669"/>
    <property type="project" value="UniProtKB-KW"/>
</dbReference>
<dbReference type="InterPro" id="IPR007560">
    <property type="entry name" value="Restrct_endonuc_IV_Mrr"/>
</dbReference>
<keyword evidence="3" id="KW-0540">Nuclease</keyword>
<feature type="domain" description="Restriction endonuclease type IV Mrr" evidence="2">
    <location>
        <begin position="451"/>
        <end position="564"/>
    </location>
</feature>
<dbReference type="RefSeq" id="WP_313763839.1">
    <property type="nucleotide sequence ID" value="NZ_BAAAVH010000105.1"/>
</dbReference>
<feature type="region of interest" description="Disordered" evidence="1">
    <location>
        <begin position="142"/>
        <end position="183"/>
    </location>
</feature>
<dbReference type="EC" id="3.1.21.-" evidence="3"/>
<feature type="region of interest" description="Disordered" evidence="1">
    <location>
        <begin position="25"/>
        <end position="87"/>
    </location>
</feature>
<dbReference type="Proteomes" id="UP001596067">
    <property type="component" value="Unassembled WGS sequence"/>
</dbReference>
<dbReference type="EMBL" id="JBHSOD010000047">
    <property type="protein sequence ID" value="MFC5888894.1"/>
    <property type="molecule type" value="Genomic_DNA"/>
</dbReference>
<evidence type="ECO:0000259" key="2">
    <source>
        <dbReference type="Pfam" id="PF04471"/>
    </source>
</evidence>
<evidence type="ECO:0000256" key="1">
    <source>
        <dbReference type="SAM" id="MobiDB-lite"/>
    </source>
</evidence>
<feature type="compositionally biased region" description="Basic and acidic residues" evidence="1">
    <location>
        <begin position="220"/>
        <end position="230"/>
    </location>
</feature>
<evidence type="ECO:0000313" key="3">
    <source>
        <dbReference type="EMBL" id="MFC5888894.1"/>
    </source>
</evidence>
<keyword evidence="4" id="KW-1185">Reference proteome</keyword>
<sequence>MQYSADGRSDGTVTAPQPGFLASVFRDLGVEGPGGPDLPEGFDGFDGFGEGPGAERPTAAPAGPSAAAPDDAPSGAGAPAGAGAGADVGTDEAVAAHGRAAALTHHRTLTVQAEHERLADLLRRAALPVSAMDFESQLRHYEPRPYPAGGAEPAGTDAEPRWEDYAPAEPPAADPDGPPARRLLDSGYQRELAQARLTHQRALREWRTRQTAAGSPAGDASRRAHEQAEQARARAVREYNDSLEECRRAYRLAEPAAVESLLERALAAAETATQDLPAPCRAVFRPLTRTAVLDLDLPALDLVPSLSGYRLGADGEILPVSRPPADRATDYLRLVARLALRALQAADAVDTEEILAGVVLNGWLREAGGEEPLCLLSVDADRDALARTRLLPPAAPSAEPDGEGVYADAEQDEALVRLRRLGAAVTPDPYARAAVEPAAVAGPAVPSAPDLSANEFAQLVRELLTRGGLTQWSVRLRGPAGLVATGEGPTGSALPGRWVVWASRGAEPVGEEEIRTLAEAVREESAERGLRLTTGRFTDEALDLTGEDGHQHIHLVDGDGVSELARTHLGLPFATGH</sequence>
<dbReference type="InterPro" id="IPR052906">
    <property type="entry name" value="Type_IV_Methyl-Rstrct_Enzyme"/>
</dbReference>
<dbReference type="Gene3D" id="3.40.1350.10">
    <property type="match status" value="1"/>
</dbReference>
<dbReference type="InterPro" id="IPR011856">
    <property type="entry name" value="tRNA_endonuc-like_dom_sf"/>
</dbReference>
<evidence type="ECO:0000313" key="4">
    <source>
        <dbReference type="Proteomes" id="UP001596067"/>
    </source>
</evidence>
<feature type="compositionally biased region" description="Pro residues" evidence="1">
    <location>
        <begin position="168"/>
        <end position="178"/>
    </location>
</feature>
<feature type="region of interest" description="Disordered" evidence="1">
    <location>
        <begin position="200"/>
        <end position="230"/>
    </location>
</feature>
<reference evidence="4" key="1">
    <citation type="journal article" date="2019" name="Int. J. Syst. Evol. Microbiol.">
        <title>The Global Catalogue of Microorganisms (GCM) 10K type strain sequencing project: providing services to taxonomists for standard genome sequencing and annotation.</title>
        <authorList>
            <consortium name="The Broad Institute Genomics Platform"/>
            <consortium name="The Broad Institute Genome Sequencing Center for Infectious Disease"/>
            <person name="Wu L."/>
            <person name="Ma J."/>
        </authorList>
    </citation>
    <scope>NUCLEOTIDE SEQUENCE [LARGE SCALE GENOMIC DNA]</scope>
    <source>
        <strain evidence="4">CGMCC 4.1469</strain>
    </source>
</reference>
<protein>
    <submittedName>
        <fullName evidence="3">Restriction endonuclease</fullName>
        <ecNumber evidence="3">3.1.21.-</ecNumber>
    </submittedName>
</protein>
<gene>
    <name evidence="3" type="ORF">ACFP0N_28395</name>
</gene>
<dbReference type="PANTHER" id="PTHR30015">
    <property type="entry name" value="MRR RESTRICTION SYSTEM PROTEIN"/>
    <property type="match status" value="1"/>
</dbReference>